<dbReference type="OrthoDB" id="5275361at2759"/>
<dbReference type="Proteomes" id="UP000325902">
    <property type="component" value="Unassembled WGS sequence"/>
</dbReference>
<comment type="caution">
    <text evidence="1">The sequence shown here is derived from an EMBL/GenBank/DDBJ whole genome shotgun (WGS) entry which is preliminary data.</text>
</comment>
<dbReference type="GO" id="GO:0043047">
    <property type="term" value="F:single-stranded telomeric DNA binding"/>
    <property type="evidence" value="ECO:0007669"/>
    <property type="project" value="InterPro"/>
</dbReference>
<keyword evidence="2" id="KW-1185">Reference proteome</keyword>
<evidence type="ECO:0008006" key="3">
    <source>
        <dbReference type="Google" id="ProtNLM"/>
    </source>
</evidence>
<proteinExistence type="predicted"/>
<reference evidence="1 2" key="1">
    <citation type="journal article" date="2019" name="Sci. Rep.">
        <title>A multi-omics analysis of the grapevine pathogen Lasiodiplodia theobromae reveals that temperature affects the expression of virulence- and pathogenicity-related genes.</title>
        <authorList>
            <person name="Felix C."/>
            <person name="Meneses R."/>
            <person name="Goncalves M.F.M."/>
            <person name="Tilleman L."/>
            <person name="Duarte A.S."/>
            <person name="Jorrin-Novo J.V."/>
            <person name="Van de Peer Y."/>
            <person name="Deforce D."/>
            <person name="Van Nieuwerburgh F."/>
            <person name="Esteves A.C."/>
            <person name="Alves A."/>
        </authorList>
    </citation>
    <scope>NUCLEOTIDE SEQUENCE [LARGE SCALE GENOMIC DNA]</scope>
    <source>
        <strain evidence="1 2">LA-SOL3</strain>
    </source>
</reference>
<dbReference type="AlphaFoldDB" id="A0A5N5DLT6"/>
<dbReference type="Gene3D" id="2.40.50.140">
    <property type="entry name" value="Nucleic acid-binding proteins"/>
    <property type="match status" value="1"/>
</dbReference>
<gene>
    <name evidence="1" type="ORF">DBV05_g2564</name>
</gene>
<dbReference type="InterPro" id="IPR012340">
    <property type="entry name" value="NA-bd_OB-fold"/>
</dbReference>
<name>A0A5N5DLT6_9PEZI</name>
<dbReference type="Pfam" id="PF12658">
    <property type="entry name" value="Ten1"/>
    <property type="match status" value="1"/>
</dbReference>
<dbReference type="GO" id="GO:0016233">
    <property type="term" value="P:telomere capping"/>
    <property type="evidence" value="ECO:0007669"/>
    <property type="project" value="InterPro"/>
</dbReference>
<sequence>MNPLPSSRLVFLSDLKRTRAGEKVRFLGCVECYDVCTATLTLKHAYPANPSTIAHVNIEHVLESVNRDDLEIGAWLNIIGTVAPPTTSAKQRSKMTQRETAADNVHVLATLLWNAGDIQLDAYEKAVEARKAADALFDRA</sequence>
<accession>A0A5N5DLT6</accession>
<evidence type="ECO:0000313" key="1">
    <source>
        <dbReference type="EMBL" id="KAB2578707.1"/>
    </source>
</evidence>
<evidence type="ECO:0000313" key="2">
    <source>
        <dbReference type="Proteomes" id="UP000325902"/>
    </source>
</evidence>
<dbReference type="InterPro" id="IPR024222">
    <property type="entry name" value="Ten1_fungal"/>
</dbReference>
<organism evidence="1 2">
    <name type="scientific">Lasiodiplodia theobromae</name>
    <dbReference type="NCBI Taxonomy" id="45133"/>
    <lineage>
        <taxon>Eukaryota</taxon>
        <taxon>Fungi</taxon>
        <taxon>Dikarya</taxon>
        <taxon>Ascomycota</taxon>
        <taxon>Pezizomycotina</taxon>
        <taxon>Dothideomycetes</taxon>
        <taxon>Dothideomycetes incertae sedis</taxon>
        <taxon>Botryosphaeriales</taxon>
        <taxon>Botryosphaeriaceae</taxon>
        <taxon>Lasiodiplodia</taxon>
    </lineage>
</organism>
<protein>
    <recommendedName>
        <fullName evidence="3">CST complex subunit Ten1</fullName>
    </recommendedName>
</protein>
<dbReference type="EMBL" id="VCHE01000010">
    <property type="protein sequence ID" value="KAB2578707.1"/>
    <property type="molecule type" value="Genomic_DNA"/>
</dbReference>
<dbReference type="GO" id="GO:1990879">
    <property type="term" value="C:CST complex"/>
    <property type="evidence" value="ECO:0007669"/>
    <property type="project" value="InterPro"/>
</dbReference>